<protein>
    <submittedName>
        <fullName evidence="2">Hypoxanthine phosphoribosyltransferase</fullName>
    </submittedName>
</protein>
<proteinExistence type="predicted"/>
<feature type="domain" description="Phosphoribosyltransferase" evidence="1">
    <location>
        <begin position="1"/>
        <end position="54"/>
    </location>
</feature>
<dbReference type="AlphaFoldDB" id="W1XW81"/>
<dbReference type="SUPFAM" id="SSF53271">
    <property type="entry name" value="PRTase-like"/>
    <property type="match status" value="1"/>
</dbReference>
<organism evidence="2">
    <name type="scientific">human gut metagenome</name>
    <dbReference type="NCBI Taxonomy" id="408170"/>
    <lineage>
        <taxon>unclassified sequences</taxon>
        <taxon>metagenomes</taxon>
        <taxon>organismal metagenomes</taxon>
    </lineage>
</organism>
<dbReference type="InterPro" id="IPR000836">
    <property type="entry name" value="PRTase_dom"/>
</dbReference>
<evidence type="ECO:0000259" key="1">
    <source>
        <dbReference type="Pfam" id="PF00156"/>
    </source>
</evidence>
<sequence length="65" mass="7222">TGKTLKSLCELFREKKAASVKIATLLDKPEGRKVDIEADYTCFINSAKKGMEPFKIPTKIGFFPA</sequence>
<evidence type="ECO:0000313" key="2">
    <source>
        <dbReference type="EMBL" id="ETJ33710.1"/>
    </source>
</evidence>
<dbReference type="EMBL" id="AZMM01011846">
    <property type="protein sequence ID" value="ETJ33710.1"/>
    <property type="molecule type" value="Genomic_DNA"/>
</dbReference>
<comment type="caution">
    <text evidence="2">The sequence shown here is derived from an EMBL/GenBank/DDBJ whole genome shotgun (WGS) entry which is preliminary data.</text>
</comment>
<feature type="non-terminal residue" evidence="2">
    <location>
        <position position="1"/>
    </location>
</feature>
<dbReference type="CDD" id="cd06223">
    <property type="entry name" value="PRTases_typeI"/>
    <property type="match status" value="1"/>
</dbReference>
<keyword evidence="2" id="KW-0328">Glycosyltransferase</keyword>
<dbReference type="Gene3D" id="3.40.50.2020">
    <property type="match status" value="1"/>
</dbReference>
<dbReference type="Pfam" id="PF00156">
    <property type="entry name" value="Pribosyltran"/>
    <property type="match status" value="1"/>
</dbReference>
<dbReference type="GO" id="GO:0016757">
    <property type="term" value="F:glycosyltransferase activity"/>
    <property type="evidence" value="ECO:0007669"/>
    <property type="project" value="UniProtKB-KW"/>
</dbReference>
<accession>W1XW81</accession>
<gene>
    <name evidence="2" type="ORF">Q604_UNBC11846G0001</name>
</gene>
<name>W1XW81_9ZZZZ</name>
<keyword evidence="2" id="KW-0808">Transferase</keyword>
<reference evidence="2" key="1">
    <citation type="submission" date="2013-12" db="EMBL/GenBank/DDBJ databases">
        <title>A Varibaculum cambriense genome reconstructed from a premature infant gut community with otherwise low bacterial novelty that shifts toward anaerobic metabolism during the third week of life.</title>
        <authorList>
            <person name="Brown C.T."/>
            <person name="Sharon I."/>
            <person name="Thomas B.C."/>
            <person name="Castelle C.J."/>
            <person name="Morowitz M.J."/>
            <person name="Banfield J.F."/>
        </authorList>
    </citation>
    <scope>NUCLEOTIDE SEQUENCE</scope>
</reference>
<dbReference type="InterPro" id="IPR029057">
    <property type="entry name" value="PRTase-like"/>
</dbReference>